<keyword evidence="2" id="KW-0547">Nucleotide-binding</keyword>
<dbReference type="PROSITE" id="PS50893">
    <property type="entry name" value="ABC_TRANSPORTER_2"/>
    <property type="match status" value="1"/>
</dbReference>
<dbReference type="Proteomes" id="UP000439752">
    <property type="component" value="Unassembled WGS sequence"/>
</dbReference>
<keyword evidence="6" id="KW-1185">Reference proteome</keyword>
<feature type="domain" description="ABC transporter" evidence="4">
    <location>
        <begin position="1"/>
        <end position="225"/>
    </location>
</feature>
<accession>A0A653IEP8</accession>
<dbReference type="AlphaFoldDB" id="A0A653IEP8"/>
<evidence type="ECO:0000313" key="6">
    <source>
        <dbReference type="Proteomes" id="UP000439752"/>
    </source>
</evidence>
<keyword evidence="1" id="KW-0813">Transport</keyword>
<sequence length="235" mass="26990">MQLGTIEYSYDEKRMILDKADLELDPERLNVVIGLNGSGKSTLFDVVAGALPADGFQPPFERAEILYQLQQAPLPPMLKGKDFVRLILKSDRTEPFRTLWETYVASLREQERSRLERLQDLRLGQMSAGEKRWLVIRTVCHLDRTLYIFDEPTVGLDPESRRFVVEAIGALLARQKIVLLSTHILHEIAHLPCKMHFLHHGKIVYSGSYHAFVARYETDNPDIAFERFLSEQPTA</sequence>
<dbReference type="InterPro" id="IPR003439">
    <property type="entry name" value="ABC_transporter-like_ATP-bd"/>
</dbReference>
<evidence type="ECO:0000256" key="1">
    <source>
        <dbReference type="ARBA" id="ARBA00022448"/>
    </source>
</evidence>
<evidence type="ECO:0000256" key="3">
    <source>
        <dbReference type="ARBA" id="ARBA00022840"/>
    </source>
</evidence>
<dbReference type="Pfam" id="PF00005">
    <property type="entry name" value="ABC_tran"/>
    <property type="match status" value="1"/>
</dbReference>
<dbReference type="InterPro" id="IPR051782">
    <property type="entry name" value="ABC_Transporter_VariousFunc"/>
</dbReference>
<organism evidence="5 6">
    <name type="scientific">Exiguobacterium oxidotolerans</name>
    <dbReference type="NCBI Taxonomy" id="223958"/>
    <lineage>
        <taxon>Bacteria</taxon>
        <taxon>Bacillati</taxon>
        <taxon>Bacillota</taxon>
        <taxon>Bacilli</taxon>
        <taxon>Bacillales</taxon>
        <taxon>Bacillales Family XII. Incertae Sedis</taxon>
        <taxon>Exiguobacterium</taxon>
    </lineage>
</organism>
<evidence type="ECO:0000259" key="4">
    <source>
        <dbReference type="PROSITE" id="PS50893"/>
    </source>
</evidence>
<gene>
    <name evidence="5" type="ORF">EXIGUO9Y_360014</name>
</gene>
<proteinExistence type="predicted"/>
<dbReference type="GO" id="GO:0016887">
    <property type="term" value="F:ATP hydrolysis activity"/>
    <property type="evidence" value="ECO:0007669"/>
    <property type="project" value="InterPro"/>
</dbReference>
<dbReference type="InterPro" id="IPR027417">
    <property type="entry name" value="P-loop_NTPase"/>
</dbReference>
<protein>
    <submittedName>
        <fullName evidence="5">ABC transporter ATP-binding protein</fullName>
    </submittedName>
</protein>
<keyword evidence="3 5" id="KW-0067">ATP-binding</keyword>
<dbReference type="Gene3D" id="3.40.50.300">
    <property type="entry name" value="P-loop containing nucleotide triphosphate hydrolases"/>
    <property type="match status" value="1"/>
</dbReference>
<dbReference type="SUPFAM" id="SSF52540">
    <property type="entry name" value="P-loop containing nucleoside triphosphate hydrolases"/>
    <property type="match status" value="1"/>
</dbReference>
<reference evidence="5 6" key="1">
    <citation type="submission" date="2019-10" db="EMBL/GenBank/DDBJ databases">
        <authorList>
            <person name="Karimi E."/>
        </authorList>
    </citation>
    <scope>NUCLEOTIDE SEQUENCE [LARGE SCALE GENOMIC DNA]</scope>
    <source>
        <strain evidence="5">Exiguobacterium sp. 9Y</strain>
    </source>
</reference>
<dbReference type="PANTHER" id="PTHR42939:SF1">
    <property type="entry name" value="ABC TRANSPORTER ATP-BINDING PROTEIN ALBC-RELATED"/>
    <property type="match status" value="1"/>
</dbReference>
<dbReference type="GO" id="GO:0005524">
    <property type="term" value="F:ATP binding"/>
    <property type="evidence" value="ECO:0007669"/>
    <property type="project" value="UniProtKB-KW"/>
</dbReference>
<evidence type="ECO:0000256" key="2">
    <source>
        <dbReference type="ARBA" id="ARBA00022741"/>
    </source>
</evidence>
<evidence type="ECO:0000313" key="5">
    <source>
        <dbReference type="EMBL" id="VWX37733.1"/>
    </source>
</evidence>
<dbReference type="RefSeq" id="WP_159173694.1">
    <property type="nucleotide sequence ID" value="NZ_LR732312.1"/>
</dbReference>
<dbReference type="EMBL" id="CABWKQ010000030">
    <property type="protein sequence ID" value="VWX37733.1"/>
    <property type="molecule type" value="Genomic_DNA"/>
</dbReference>
<name>A0A653IEP8_9BACL</name>
<dbReference type="PANTHER" id="PTHR42939">
    <property type="entry name" value="ABC TRANSPORTER ATP-BINDING PROTEIN ALBC-RELATED"/>
    <property type="match status" value="1"/>
</dbReference>